<keyword evidence="7" id="KW-1133">Transmembrane helix</keyword>
<protein>
    <recommendedName>
        <fullName evidence="3">diacylglycerol O-acyltransferase</fullName>
        <ecNumber evidence="3">2.3.1.20</ecNumber>
    </recommendedName>
</protein>
<keyword evidence="9" id="KW-1185">Reference proteome</keyword>
<evidence type="ECO:0000313" key="9">
    <source>
        <dbReference type="Proteomes" id="UP000015105"/>
    </source>
</evidence>
<dbReference type="PANTHER" id="PTHR10408:SF7">
    <property type="entry name" value="DIACYLGLYCEROL O-ACYLTRANSFERASE 1"/>
    <property type="match status" value="1"/>
</dbReference>
<comment type="pathway">
    <text evidence="2">Lipid metabolism.</text>
</comment>
<keyword evidence="7" id="KW-0812">Transmembrane</keyword>
<dbReference type="InterPro" id="IPR014371">
    <property type="entry name" value="Oat_ACAT_DAG_ARE"/>
</dbReference>
<dbReference type="GO" id="GO:0005789">
    <property type="term" value="C:endoplasmic reticulum membrane"/>
    <property type="evidence" value="ECO:0007669"/>
    <property type="project" value="UniProtKB-SubCell"/>
</dbReference>
<dbReference type="EC" id="2.3.1.20" evidence="3"/>
<feature type="transmembrane region" description="Helical" evidence="7">
    <location>
        <begin position="48"/>
        <end position="68"/>
    </location>
</feature>
<proteinExistence type="predicted"/>
<organism evidence="8 9">
    <name type="scientific">Aegilops tauschii subsp. strangulata</name>
    <name type="common">Goatgrass</name>
    <dbReference type="NCBI Taxonomy" id="200361"/>
    <lineage>
        <taxon>Eukaryota</taxon>
        <taxon>Viridiplantae</taxon>
        <taxon>Streptophyta</taxon>
        <taxon>Embryophyta</taxon>
        <taxon>Tracheophyta</taxon>
        <taxon>Spermatophyta</taxon>
        <taxon>Magnoliopsida</taxon>
        <taxon>Liliopsida</taxon>
        <taxon>Poales</taxon>
        <taxon>Poaceae</taxon>
        <taxon>BOP clade</taxon>
        <taxon>Pooideae</taxon>
        <taxon>Triticodae</taxon>
        <taxon>Triticeae</taxon>
        <taxon>Triticinae</taxon>
        <taxon>Aegilops</taxon>
    </lineage>
</organism>
<sequence>MSVDKNNIIHCAFCFADLVWFFLLRIELICFLKCILLKIHVESTLQGCAILIAFLVSAVFHELCIAVPCHIFKLWAFSGIMLQIPLLFLTKYLQDKFKNTMVGNMIFWFFFSIVGQPMCVLLYYHDVMNRQAQTNG</sequence>
<dbReference type="EnsemblPlants" id="AET7Gv20901400.15">
    <property type="protein sequence ID" value="AET7Gv20901400.15"/>
    <property type="gene ID" value="AET7Gv20901400"/>
</dbReference>
<keyword evidence="4" id="KW-0808">Transferase</keyword>
<dbReference type="GO" id="GO:0019432">
    <property type="term" value="P:triglyceride biosynthetic process"/>
    <property type="evidence" value="ECO:0007669"/>
    <property type="project" value="TreeGrafter"/>
</dbReference>
<reference evidence="8" key="3">
    <citation type="journal article" date="2017" name="Nature">
        <title>Genome sequence of the progenitor of the wheat D genome Aegilops tauschii.</title>
        <authorList>
            <person name="Luo M.C."/>
            <person name="Gu Y.Q."/>
            <person name="Puiu D."/>
            <person name="Wang H."/>
            <person name="Twardziok S.O."/>
            <person name="Deal K.R."/>
            <person name="Huo N."/>
            <person name="Zhu T."/>
            <person name="Wang L."/>
            <person name="Wang Y."/>
            <person name="McGuire P.E."/>
            <person name="Liu S."/>
            <person name="Long H."/>
            <person name="Ramasamy R.K."/>
            <person name="Rodriguez J.C."/>
            <person name="Van S.L."/>
            <person name="Yuan L."/>
            <person name="Wang Z."/>
            <person name="Xia Z."/>
            <person name="Xiao L."/>
            <person name="Anderson O.D."/>
            <person name="Ouyang S."/>
            <person name="Liang Y."/>
            <person name="Zimin A.V."/>
            <person name="Pertea G."/>
            <person name="Qi P."/>
            <person name="Bennetzen J.L."/>
            <person name="Dai X."/>
            <person name="Dawson M.W."/>
            <person name="Muller H.G."/>
            <person name="Kugler K."/>
            <person name="Rivarola-Duarte L."/>
            <person name="Spannagl M."/>
            <person name="Mayer K.F.X."/>
            <person name="Lu F.H."/>
            <person name="Bevan M.W."/>
            <person name="Leroy P."/>
            <person name="Li P."/>
            <person name="You F.M."/>
            <person name="Sun Q."/>
            <person name="Liu Z."/>
            <person name="Lyons E."/>
            <person name="Wicker T."/>
            <person name="Salzberg S.L."/>
            <person name="Devos K.M."/>
            <person name="Dvorak J."/>
        </authorList>
    </citation>
    <scope>NUCLEOTIDE SEQUENCE [LARGE SCALE GENOMIC DNA]</scope>
    <source>
        <strain evidence="8">cv. AL8/78</strain>
    </source>
</reference>
<evidence type="ECO:0000256" key="5">
    <source>
        <dbReference type="ARBA" id="ARBA00022824"/>
    </source>
</evidence>
<dbReference type="GO" id="GO:0004144">
    <property type="term" value="F:diacylglycerol O-acyltransferase activity"/>
    <property type="evidence" value="ECO:0007669"/>
    <property type="project" value="UniProtKB-EC"/>
</dbReference>
<name>A0A453SDB4_AEGTS</name>
<feature type="transmembrane region" description="Helical" evidence="7">
    <location>
        <begin position="105"/>
        <end position="124"/>
    </location>
</feature>
<feature type="transmembrane region" description="Helical" evidence="7">
    <location>
        <begin position="74"/>
        <end position="93"/>
    </location>
</feature>
<reference evidence="9" key="2">
    <citation type="journal article" date="2017" name="Nat. Plants">
        <title>The Aegilops tauschii genome reveals multiple impacts of transposons.</title>
        <authorList>
            <person name="Zhao G."/>
            <person name="Zou C."/>
            <person name="Li K."/>
            <person name="Wang K."/>
            <person name="Li T."/>
            <person name="Gao L."/>
            <person name="Zhang X."/>
            <person name="Wang H."/>
            <person name="Yang Z."/>
            <person name="Liu X."/>
            <person name="Jiang W."/>
            <person name="Mao L."/>
            <person name="Kong X."/>
            <person name="Jiao Y."/>
            <person name="Jia J."/>
        </authorList>
    </citation>
    <scope>NUCLEOTIDE SEQUENCE [LARGE SCALE GENOMIC DNA]</scope>
    <source>
        <strain evidence="9">cv. AL8/78</strain>
    </source>
</reference>
<keyword evidence="7" id="KW-0472">Membrane</keyword>
<evidence type="ECO:0000256" key="7">
    <source>
        <dbReference type="SAM" id="Phobius"/>
    </source>
</evidence>
<evidence type="ECO:0000256" key="3">
    <source>
        <dbReference type="ARBA" id="ARBA00013244"/>
    </source>
</evidence>
<dbReference type="AlphaFoldDB" id="A0A453SDB4"/>
<comment type="subcellular location">
    <subcellularLocation>
        <location evidence="1">Endoplasmic reticulum membrane</location>
        <topology evidence="1">Multi-pass membrane protein</topology>
    </subcellularLocation>
</comment>
<dbReference type="GO" id="GO:0009941">
    <property type="term" value="C:chloroplast envelope"/>
    <property type="evidence" value="ECO:0007669"/>
    <property type="project" value="TreeGrafter"/>
</dbReference>
<reference evidence="9" key="1">
    <citation type="journal article" date="2014" name="Science">
        <title>Ancient hybridizations among the ancestral genomes of bread wheat.</title>
        <authorList>
            <consortium name="International Wheat Genome Sequencing Consortium,"/>
            <person name="Marcussen T."/>
            <person name="Sandve S.R."/>
            <person name="Heier L."/>
            <person name="Spannagl M."/>
            <person name="Pfeifer M."/>
            <person name="Jakobsen K.S."/>
            <person name="Wulff B.B."/>
            <person name="Steuernagel B."/>
            <person name="Mayer K.F."/>
            <person name="Olsen O.A."/>
        </authorList>
    </citation>
    <scope>NUCLEOTIDE SEQUENCE [LARGE SCALE GENOMIC DNA]</scope>
    <source>
        <strain evidence="9">cv. AL8/78</strain>
    </source>
</reference>
<keyword evidence="6" id="KW-0012">Acyltransferase</keyword>
<dbReference type="Proteomes" id="UP000015105">
    <property type="component" value="Chromosome 7D"/>
</dbReference>
<keyword evidence="5" id="KW-0256">Endoplasmic reticulum</keyword>
<evidence type="ECO:0000256" key="6">
    <source>
        <dbReference type="ARBA" id="ARBA00023315"/>
    </source>
</evidence>
<dbReference type="PANTHER" id="PTHR10408">
    <property type="entry name" value="STEROL O-ACYLTRANSFERASE"/>
    <property type="match status" value="1"/>
</dbReference>
<accession>A0A453SDB4</accession>
<reference evidence="8" key="4">
    <citation type="submission" date="2019-03" db="UniProtKB">
        <authorList>
            <consortium name="EnsemblPlants"/>
        </authorList>
    </citation>
    <scope>IDENTIFICATION</scope>
</reference>
<evidence type="ECO:0000256" key="4">
    <source>
        <dbReference type="ARBA" id="ARBA00022679"/>
    </source>
</evidence>
<dbReference type="Gramene" id="AET7Gv20901400.15">
    <property type="protein sequence ID" value="AET7Gv20901400.15"/>
    <property type="gene ID" value="AET7Gv20901400"/>
</dbReference>
<reference evidence="8" key="5">
    <citation type="journal article" date="2021" name="G3 (Bethesda)">
        <title>Aegilops tauschii genome assembly Aet v5.0 features greater sequence contiguity and improved annotation.</title>
        <authorList>
            <person name="Wang L."/>
            <person name="Zhu T."/>
            <person name="Rodriguez J.C."/>
            <person name="Deal K.R."/>
            <person name="Dubcovsky J."/>
            <person name="McGuire P.E."/>
            <person name="Lux T."/>
            <person name="Spannagl M."/>
            <person name="Mayer K.F.X."/>
            <person name="Baldrich P."/>
            <person name="Meyers B.C."/>
            <person name="Huo N."/>
            <person name="Gu Y.Q."/>
            <person name="Zhou H."/>
            <person name="Devos K.M."/>
            <person name="Bennetzen J.L."/>
            <person name="Unver T."/>
            <person name="Budak H."/>
            <person name="Gulick P.J."/>
            <person name="Galiba G."/>
            <person name="Kalapos B."/>
            <person name="Nelson D.R."/>
            <person name="Li P."/>
            <person name="You F.M."/>
            <person name="Luo M.C."/>
            <person name="Dvorak J."/>
        </authorList>
    </citation>
    <scope>NUCLEOTIDE SEQUENCE [LARGE SCALE GENOMIC DNA]</scope>
    <source>
        <strain evidence="8">cv. AL8/78</strain>
    </source>
</reference>
<evidence type="ECO:0000313" key="8">
    <source>
        <dbReference type="EnsemblPlants" id="AET7Gv20901400.15"/>
    </source>
</evidence>
<evidence type="ECO:0000256" key="2">
    <source>
        <dbReference type="ARBA" id="ARBA00005189"/>
    </source>
</evidence>
<evidence type="ECO:0000256" key="1">
    <source>
        <dbReference type="ARBA" id="ARBA00004477"/>
    </source>
</evidence>
<feature type="transmembrane region" description="Helical" evidence="7">
    <location>
        <begin position="18"/>
        <end position="36"/>
    </location>
</feature>